<dbReference type="InterPro" id="IPR014284">
    <property type="entry name" value="RNA_pol_sigma-70_dom"/>
</dbReference>
<evidence type="ECO:0000259" key="8">
    <source>
        <dbReference type="Pfam" id="PF08281"/>
    </source>
</evidence>
<dbReference type="InterPro" id="IPR007627">
    <property type="entry name" value="RNA_pol_sigma70_r2"/>
</dbReference>
<dbReference type="NCBIfam" id="TIGR02937">
    <property type="entry name" value="sigma70-ECF"/>
    <property type="match status" value="1"/>
</dbReference>
<dbReference type="Pfam" id="PF08281">
    <property type="entry name" value="Sigma70_r4_2"/>
    <property type="match status" value="1"/>
</dbReference>
<proteinExistence type="inferred from homology"/>
<dbReference type="Proteomes" id="UP001595556">
    <property type="component" value="Unassembled WGS sequence"/>
</dbReference>
<evidence type="ECO:0000256" key="2">
    <source>
        <dbReference type="ARBA" id="ARBA00023015"/>
    </source>
</evidence>
<name>A0ABV7HCK9_9BURK</name>
<keyword evidence="5" id="KW-0804">Transcription</keyword>
<dbReference type="NCBIfam" id="TIGR02943">
    <property type="entry name" value="Sig70_famx1"/>
    <property type="match status" value="1"/>
</dbReference>
<dbReference type="Pfam" id="PF04542">
    <property type="entry name" value="Sigma70_r2"/>
    <property type="match status" value="1"/>
</dbReference>
<evidence type="ECO:0000256" key="5">
    <source>
        <dbReference type="ARBA" id="ARBA00023163"/>
    </source>
</evidence>
<comment type="caution">
    <text evidence="9">The sequence shown here is derived from an EMBL/GenBank/DDBJ whole genome shotgun (WGS) entry which is preliminary data.</text>
</comment>
<reference evidence="10" key="1">
    <citation type="journal article" date="2019" name="Int. J. Syst. Evol. Microbiol.">
        <title>The Global Catalogue of Microorganisms (GCM) 10K type strain sequencing project: providing services to taxonomists for standard genome sequencing and annotation.</title>
        <authorList>
            <consortium name="The Broad Institute Genomics Platform"/>
            <consortium name="The Broad Institute Genome Sequencing Center for Infectious Disease"/>
            <person name="Wu L."/>
            <person name="Ma J."/>
        </authorList>
    </citation>
    <scope>NUCLEOTIDE SEQUENCE [LARGE SCALE GENOMIC DNA]</scope>
    <source>
        <strain evidence="10">KCTC 52168</strain>
    </source>
</reference>
<dbReference type="SUPFAM" id="SSF88946">
    <property type="entry name" value="Sigma2 domain of RNA polymerase sigma factors"/>
    <property type="match status" value="1"/>
</dbReference>
<evidence type="ECO:0000313" key="10">
    <source>
        <dbReference type="Proteomes" id="UP001595556"/>
    </source>
</evidence>
<accession>A0ABV7HCK9</accession>
<dbReference type="InterPro" id="IPR013325">
    <property type="entry name" value="RNA_pol_sigma_r2"/>
</dbReference>
<organism evidence="9 10">
    <name type="scientific">Piscinibacterium candidicorallinum</name>
    <dbReference type="NCBI Taxonomy" id="1793872"/>
    <lineage>
        <taxon>Bacteria</taxon>
        <taxon>Pseudomonadati</taxon>
        <taxon>Pseudomonadota</taxon>
        <taxon>Betaproteobacteria</taxon>
        <taxon>Burkholderiales</taxon>
        <taxon>Piscinibacterium</taxon>
    </lineage>
</organism>
<keyword evidence="3" id="KW-0731">Sigma factor</keyword>
<evidence type="ECO:0000259" key="7">
    <source>
        <dbReference type="Pfam" id="PF04542"/>
    </source>
</evidence>
<dbReference type="InterPro" id="IPR013249">
    <property type="entry name" value="RNA_pol_sigma70_r4_t2"/>
</dbReference>
<dbReference type="Gene3D" id="1.10.1740.10">
    <property type="match status" value="1"/>
</dbReference>
<dbReference type="RefSeq" id="WP_377305983.1">
    <property type="nucleotide sequence ID" value="NZ_CP180191.1"/>
</dbReference>
<evidence type="ECO:0000256" key="3">
    <source>
        <dbReference type="ARBA" id="ARBA00023082"/>
    </source>
</evidence>
<dbReference type="NCBIfam" id="NF009173">
    <property type="entry name" value="PRK12520.1"/>
    <property type="match status" value="1"/>
</dbReference>
<dbReference type="PANTHER" id="PTHR43133:SF8">
    <property type="entry name" value="RNA POLYMERASE SIGMA FACTOR HI_1459-RELATED"/>
    <property type="match status" value="1"/>
</dbReference>
<evidence type="ECO:0000256" key="6">
    <source>
        <dbReference type="SAM" id="MobiDB-lite"/>
    </source>
</evidence>
<dbReference type="InterPro" id="IPR036388">
    <property type="entry name" value="WH-like_DNA-bd_sf"/>
</dbReference>
<sequence>MPSSTDSGAPPQGSAAHAPQPADLEALRPALLKYARLQLRDEATAEDCVSDTLLAVLEKPQAFAGKSQLRTYVTGILKHKIIDVLRAGQRWVQISREDDESESDMLDALFDSTGHWREKPTDWGNPEGDYERGAFFAALEACVEKLPSTQGRLFMMREWMELETEEICKALGVTPTNAWVLLHRARARLRECLEVNWFGQAAKNT</sequence>
<dbReference type="PANTHER" id="PTHR43133">
    <property type="entry name" value="RNA POLYMERASE ECF-TYPE SIGMA FACTO"/>
    <property type="match status" value="1"/>
</dbReference>
<protein>
    <submittedName>
        <fullName evidence="9">Sigma-70 family RNA polymerase sigma factor</fullName>
    </submittedName>
</protein>
<keyword evidence="4" id="KW-0238">DNA-binding</keyword>
<keyword evidence="10" id="KW-1185">Reference proteome</keyword>
<evidence type="ECO:0000256" key="1">
    <source>
        <dbReference type="ARBA" id="ARBA00010641"/>
    </source>
</evidence>
<gene>
    <name evidence="9" type="ORF">ACFOEN_16990</name>
</gene>
<feature type="domain" description="RNA polymerase sigma-70 region 2" evidence="7">
    <location>
        <begin position="25"/>
        <end position="90"/>
    </location>
</feature>
<dbReference type="InterPro" id="IPR013324">
    <property type="entry name" value="RNA_pol_sigma_r3/r4-like"/>
</dbReference>
<feature type="region of interest" description="Disordered" evidence="6">
    <location>
        <begin position="1"/>
        <end position="22"/>
    </location>
</feature>
<evidence type="ECO:0000313" key="9">
    <source>
        <dbReference type="EMBL" id="MFC3149321.1"/>
    </source>
</evidence>
<keyword evidence="2" id="KW-0805">Transcription regulation</keyword>
<dbReference type="SUPFAM" id="SSF88659">
    <property type="entry name" value="Sigma3 and sigma4 domains of RNA polymerase sigma factors"/>
    <property type="match status" value="1"/>
</dbReference>
<dbReference type="InterPro" id="IPR039425">
    <property type="entry name" value="RNA_pol_sigma-70-like"/>
</dbReference>
<feature type="domain" description="RNA polymerase sigma factor 70 region 4 type 2" evidence="8">
    <location>
        <begin position="138"/>
        <end position="189"/>
    </location>
</feature>
<dbReference type="Gene3D" id="1.10.10.10">
    <property type="entry name" value="Winged helix-like DNA-binding domain superfamily/Winged helix DNA-binding domain"/>
    <property type="match status" value="1"/>
</dbReference>
<evidence type="ECO:0000256" key="4">
    <source>
        <dbReference type="ARBA" id="ARBA00023125"/>
    </source>
</evidence>
<dbReference type="EMBL" id="JBHRTI010000010">
    <property type="protein sequence ID" value="MFC3149321.1"/>
    <property type="molecule type" value="Genomic_DNA"/>
</dbReference>
<comment type="similarity">
    <text evidence="1">Belongs to the sigma-70 factor family. ECF subfamily.</text>
</comment>
<dbReference type="InterPro" id="IPR014289">
    <property type="entry name" value="RNA_pol_sigma-24-rel"/>
</dbReference>